<keyword evidence="4" id="KW-1133">Transmembrane helix</keyword>
<feature type="transmembrane region" description="Helical" evidence="4">
    <location>
        <begin position="224"/>
        <end position="242"/>
    </location>
</feature>
<dbReference type="CDD" id="cd03389">
    <property type="entry name" value="PAP2_lipid_A_1_phosphatase"/>
    <property type="match status" value="1"/>
</dbReference>
<accession>A0ABX6KDP6</accession>
<keyword evidence="7" id="KW-1185">Reference proteome</keyword>
<evidence type="ECO:0000256" key="1">
    <source>
        <dbReference type="ARBA" id="ARBA00012374"/>
    </source>
</evidence>
<evidence type="ECO:0000256" key="4">
    <source>
        <dbReference type="SAM" id="Phobius"/>
    </source>
</evidence>
<evidence type="ECO:0000259" key="5">
    <source>
        <dbReference type="SMART" id="SM00014"/>
    </source>
</evidence>
<gene>
    <name evidence="6" type="ORF">FZC43_07290</name>
</gene>
<proteinExistence type="predicted"/>
<dbReference type="PANTHER" id="PTHR14969">
    <property type="entry name" value="SPHINGOSINE-1-PHOSPHATE PHOSPHOHYDROLASE"/>
    <property type="match status" value="1"/>
</dbReference>
<organism evidence="6 7">
    <name type="scientific">Francisella adeliensis</name>
    <dbReference type="NCBI Taxonomy" id="2007306"/>
    <lineage>
        <taxon>Bacteria</taxon>
        <taxon>Pseudomonadati</taxon>
        <taxon>Pseudomonadota</taxon>
        <taxon>Gammaproteobacteria</taxon>
        <taxon>Thiotrichales</taxon>
        <taxon>Francisellaceae</taxon>
        <taxon>Francisella</taxon>
    </lineage>
</organism>
<reference evidence="6 7" key="1">
    <citation type="submission" date="2019-08" db="EMBL/GenBank/DDBJ databases">
        <title>Complete genome sequences of Francisella adeliensis (FSC1325 and FSC1326).</title>
        <authorList>
            <person name="Ohrman C."/>
            <person name="Uneklint I."/>
            <person name="Vallesi A."/>
            <person name="Karlsson L."/>
            <person name="Sjodin A."/>
        </authorList>
    </citation>
    <scope>NUCLEOTIDE SEQUENCE [LARGE SCALE GENOMIC DNA]</scope>
    <source>
        <strain evidence="6 7">FSC1325</strain>
    </source>
</reference>
<dbReference type="SUPFAM" id="SSF48317">
    <property type="entry name" value="Acid phosphatase/Vanadium-dependent haloperoxidase"/>
    <property type="match status" value="1"/>
</dbReference>
<feature type="transmembrane region" description="Helical" evidence="4">
    <location>
        <begin position="178"/>
        <end position="195"/>
    </location>
</feature>
<feature type="transmembrane region" description="Helical" evidence="4">
    <location>
        <begin position="200"/>
        <end position="218"/>
    </location>
</feature>
<feature type="transmembrane region" description="Helical" evidence="4">
    <location>
        <begin position="44"/>
        <end position="62"/>
    </location>
</feature>
<dbReference type="InterPro" id="IPR036938">
    <property type="entry name" value="PAP2/HPO_sf"/>
</dbReference>
<evidence type="ECO:0000313" key="6">
    <source>
        <dbReference type="EMBL" id="QIW12459.1"/>
    </source>
</evidence>
<dbReference type="Gene3D" id="1.20.144.10">
    <property type="entry name" value="Phosphatidic acid phosphatase type 2/haloperoxidase"/>
    <property type="match status" value="1"/>
</dbReference>
<dbReference type="Pfam" id="PF01569">
    <property type="entry name" value="PAP2"/>
    <property type="match status" value="1"/>
</dbReference>
<dbReference type="SMART" id="SM00014">
    <property type="entry name" value="acidPPc"/>
    <property type="match status" value="1"/>
</dbReference>
<keyword evidence="4" id="KW-0812">Transmembrane</keyword>
<dbReference type="Proteomes" id="UP000681131">
    <property type="component" value="Chromosome"/>
</dbReference>
<dbReference type="EMBL" id="CP043424">
    <property type="protein sequence ID" value="QIW12459.1"/>
    <property type="molecule type" value="Genomic_DNA"/>
</dbReference>
<feature type="transmembrane region" description="Helical" evidence="4">
    <location>
        <begin position="127"/>
        <end position="147"/>
    </location>
</feature>
<dbReference type="PANTHER" id="PTHR14969:SF13">
    <property type="entry name" value="AT30094P"/>
    <property type="match status" value="1"/>
</dbReference>
<dbReference type="EC" id="3.6.1.27" evidence="1"/>
<evidence type="ECO:0000313" key="7">
    <source>
        <dbReference type="Proteomes" id="UP000681131"/>
    </source>
</evidence>
<keyword evidence="4" id="KW-0472">Membrane</keyword>
<sequence>MEVHVYIIQINMSVIKQNFSNFKKSFKKPKIHDFGVCKFLQLKYTFIPIALLVIYLFFNIDTPVENYIKHDMPNYIPPYFEIITRFGLALYLLIPLVIIVIARLFIDGDKLSEKPRNLFNCVTSYSWFLIATVAISGIVGQILKFIIGRARPKFFLEYGSHYFQHFHKPGYDFASMPSGHSITIAAFSLGLLYLFPKLRVFWVFCALLVAFSRVVLGSHYPSDVVFGLSVGFYTTIFIYYWMKNRELI</sequence>
<feature type="transmembrane region" description="Helical" evidence="4">
    <location>
        <begin position="82"/>
        <end position="106"/>
    </location>
</feature>
<evidence type="ECO:0000256" key="2">
    <source>
        <dbReference type="ARBA" id="ARBA00032707"/>
    </source>
</evidence>
<name>A0ABX6KDP6_9GAMM</name>
<evidence type="ECO:0000256" key="3">
    <source>
        <dbReference type="ARBA" id="ARBA00047594"/>
    </source>
</evidence>
<protein>
    <recommendedName>
        <fullName evidence="1">undecaprenyl-diphosphate phosphatase</fullName>
        <ecNumber evidence="1">3.6.1.27</ecNumber>
    </recommendedName>
    <alternativeName>
        <fullName evidence="2">Undecaprenyl pyrophosphate phosphatase</fullName>
    </alternativeName>
</protein>
<feature type="domain" description="Phosphatidic acid phosphatase type 2/haloperoxidase" evidence="5">
    <location>
        <begin position="128"/>
        <end position="239"/>
    </location>
</feature>
<dbReference type="InterPro" id="IPR000326">
    <property type="entry name" value="PAP2/HPO"/>
</dbReference>
<comment type="catalytic activity">
    <reaction evidence="3">
        <text>di-trans,octa-cis-undecaprenyl diphosphate + H2O = di-trans,octa-cis-undecaprenyl phosphate + phosphate + H(+)</text>
        <dbReference type="Rhea" id="RHEA:28094"/>
        <dbReference type="ChEBI" id="CHEBI:15377"/>
        <dbReference type="ChEBI" id="CHEBI:15378"/>
        <dbReference type="ChEBI" id="CHEBI:43474"/>
        <dbReference type="ChEBI" id="CHEBI:58405"/>
        <dbReference type="ChEBI" id="CHEBI:60392"/>
        <dbReference type="EC" id="3.6.1.27"/>
    </reaction>
</comment>